<accession>S5XT76</accession>
<dbReference type="EC" id="1.5.1.20" evidence="2"/>
<dbReference type="Gene3D" id="3.20.20.220">
    <property type="match status" value="1"/>
</dbReference>
<protein>
    <submittedName>
        <fullName evidence="2">Methylenetetrahydrofolate reductase (NADPH)</fullName>
        <ecNumber evidence="2">1.5.1.20</ecNumber>
    </submittedName>
</protein>
<dbReference type="AlphaFoldDB" id="S5XT76"/>
<dbReference type="EMBL" id="CP006651">
    <property type="protein sequence ID" value="AGT10684.1"/>
    <property type="molecule type" value="Genomic_DNA"/>
</dbReference>
<dbReference type="RefSeq" id="WP_020952831.1">
    <property type="nucleotide sequence ID" value="NC_022042.1"/>
</dbReference>
<organism evidence="2 3">
    <name type="scientific">Paracoccus aminophilus JCM 7686</name>
    <dbReference type="NCBI Taxonomy" id="1367847"/>
    <lineage>
        <taxon>Bacteria</taxon>
        <taxon>Pseudomonadati</taxon>
        <taxon>Pseudomonadota</taxon>
        <taxon>Alphaproteobacteria</taxon>
        <taxon>Rhodobacterales</taxon>
        <taxon>Paracoccaceae</taxon>
        <taxon>Paracoccus</taxon>
    </lineage>
</organism>
<name>S5XT76_PARAH</name>
<proteinExistence type="predicted"/>
<evidence type="ECO:0000313" key="3">
    <source>
        <dbReference type="Proteomes" id="UP000015480"/>
    </source>
</evidence>
<gene>
    <name evidence="2" type="ORF">JCM7686_pAMI1p098</name>
</gene>
<dbReference type="HOGENOM" id="CLU_081788_0_0_5"/>
<dbReference type="OrthoDB" id="9812555at2"/>
<keyword evidence="2" id="KW-0614">Plasmid</keyword>
<dbReference type="KEGG" id="pami:JCM7686_pAMI1p098"/>
<keyword evidence="3" id="KW-1185">Reference proteome</keyword>
<evidence type="ECO:0000256" key="1">
    <source>
        <dbReference type="ARBA" id="ARBA00023002"/>
    </source>
</evidence>
<dbReference type="SUPFAM" id="SSF51730">
    <property type="entry name" value="FAD-linked oxidoreductase"/>
    <property type="match status" value="1"/>
</dbReference>
<dbReference type="PATRIC" id="fig|1367847.3.peg.3616"/>
<dbReference type="InterPro" id="IPR029041">
    <property type="entry name" value="FAD-linked_oxidoreductase-like"/>
</dbReference>
<evidence type="ECO:0000313" key="2">
    <source>
        <dbReference type="EMBL" id="AGT10684.1"/>
    </source>
</evidence>
<keyword evidence="1 2" id="KW-0560">Oxidoreductase</keyword>
<geneLocation type="plasmid" evidence="2 3">
    <name>pAMI1</name>
</geneLocation>
<reference evidence="2 3" key="1">
    <citation type="journal article" date="2014" name="BMC Genomics">
        <title>Architecture and functions of a multipartite genome of the methylotrophic bacterium Paracoccus aminophilus JCM 7686, containing primary and secondary chromids.</title>
        <authorList>
            <person name="Dziewit L."/>
            <person name="Czarnecki J."/>
            <person name="Wibberg D."/>
            <person name="Radlinska M."/>
            <person name="Mrozek P."/>
            <person name="Szymczak M."/>
            <person name="Schluter A."/>
            <person name="Puhler A."/>
            <person name="Bartosik D."/>
        </authorList>
    </citation>
    <scope>NUCLEOTIDE SEQUENCE [LARGE SCALE GENOMIC DNA]</scope>
    <source>
        <strain evidence="2">JCM 7686</strain>
        <plasmid evidence="3">Plasmid pAMI1</plasmid>
    </source>
</reference>
<dbReference type="Proteomes" id="UP000015480">
    <property type="component" value="Plasmid pAMI1"/>
</dbReference>
<dbReference type="GO" id="GO:0004489">
    <property type="term" value="F:methylenetetrahydrofolate reductase [NAD(P)H] activity"/>
    <property type="evidence" value="ECO:0007669"/>
    <property type="project" value="UniProtKB-EC"/>
</dbReference>
<sequence>MTQIPDFRARPYSIELTPAVLAKTPDLSASLPPGTRVYLAHLGGGPIAEMVAAARRIAEAGFPVMPHFPAREIADARTLADWIARYQGEADVREALLIAGGRAAPVGDYHSSLQLLESGAFQKAGFRRLHIAGHPEGNTDIDPKGGFAQTDAALRLKSAFAGGGTEMAIVTQFVFEAVPVMDWVRRLRGQGIDLPIHLGVPGPAKLQSLLRFALSCGIGPSVRVLRRRARDLTRLLLPYEANELIEDLSQLDLGAAQGIAQLHLFPFGGVKPAADWAARVLR</sequence>